<sequence>MDRRRFLAGAAAAGVAGLAGCGTASGTVRPPRTPDDRLDEGGWERTRADTEEVLSRTVGGVDVTATAVTRVYDDAALRAAVSERTLGAIDAPLSNVFASRIAFSPNLADIPLESAREELADRAGEVARGQFESQLSSAGLTDVSGSDAGTLTVETGEDASLTEYSAAFEFDALSFDVRGETVTIEEGSVAVEGLLASWIHDGGLLIAGGAYPAENFARTVDRDLSEAITVTVDVDLGLTPDAYREEVRGIVRRVE</sequence>
<dbReference type="OrthoDB" id="271308at2157"/>
<evidence type="ECO:0000313" key="3">
    <source>
        <dbReference type="Proteomes" id="UP000437065"/>
    </source>
</evidence>
<accession>A0A6B0SU37</accession>
<gene>
    <name evidence="2" type="ORF">GRX01_01955</name>
</gene>
<keyword evidence="3" id="KW-1185">Reference proteome</keyword>
<evidence type="ECO:0000256" key="1">
    <source>
        <dbReference type="SAM" id="MobiDB-lite"/>
    </source>
</evidence>
<name>A0A6B0SU37_9EURY</name>
<dbReference type="InterPro" id="IPR006311">
    <property type="entry name" value="TAT_signal"/>
</dbReference>
<dbReference type="InterPro" id="IPR045396">
    <property type="entry name" value="DUF6517"/>
</dbReference>
<feature type="region of interest" description="Disordered" evidence="1">
    <location>
        <begin position="22"/>
        <end position="42"/>
    </location>
</feature>
<organism evidence="2 3">
    <name type="scientific">Halobaculum saliterrae</name>
    <dbReference type="NCBI Taxonomy" id="2073113"/>
    <lineage>
        <taxon>Archaea</taxon>
        <taxon>Methanobacteriati</taxon>
        <taxon>Methanobacteriota</taxon>
        <taxon>Stenosarchaea group</taxon>
        <taxon>Halobacteria</taxon>
        <taxon>Halobacteriales</taxon>
        <taxon>Haloferacaceae</taxon>
        <taxon>Halobaculum</taxon>
    </lineage>
</organism>
<reference evidence="2 3" key="1">
    <citation type="submission" date="2019-12" db="EMBL/GenBank/DDBJ databases">
        <title>Isolation and characterization of three novel carbon monoxide-oxidizing members of Halobacteria from salione crusts and soils.</title>
        <authorList>
            <person name="Myers M.R."/>
            <person name="King G.M."/>
        </authorList>
    </citation>
    <scope>NUCLEOTIDE SEQUENCE [LARGE SCALE GENOMIC DNA]</scope>
    <source>
        <strain evidence="2 3">WSA2</strain>
    </source>
</reference>
<comment type="caution">
    <text evidence="2">The sequence shown here is derived from an EMBL/GenBank/DDBJ whole genome shotgun (WGS) entry which is preliminary data.</text>
</comment>
<proteinExistence type="predicted"/>
<dbReference type="PROSITE" id="PS51318">
    <property type="entry name" value="TAT"/>
    <property type="match status" value="1"/>
</dbReference>
<dbReference type="RefSeq" id="WP_159662847.1">
    <property type="nucleotide sequence ID" value="NZ_WUUS01000001.1"/>
</dbReference>
<dbReference type="Pfam" id="PF20127">
    <property type="entry name" value="DUF6517"/>
    <property type="match status" value="1"/>
</dbReference>
<dbReference type="AlphaFoldDB" id="A0A6B0SU37"/>
<dbReference type="EMBL" id="WUUS01000001">
    <property type="protein sequence ID" value="MXR40123.1"/>
    <property type="molecule type" value="Genomic_DNA"/>
</dbReference>
<feature type="compositionally biased region" description="Basic and acidic residues" evidence="1">
    <location>
        <begin position="32"/>
        <end position="42"/>
    </location>
</feature>
<evidence type="ECO:0000313" key="2">
    <source>
        <dbReference type="EMBL" id="MXR40123.1"/>
    </source>
</evidence>
<dbReference type="Proteomes" id="UP000437065">
    <property type="component" value="Unassembled WGS sequence"/>
</dbReference>
<protein>
    <submittedName>
        <fullName evidence="2">Uncharacterized protein</fullName>
    </submittedName>
</protein>
<dbReference type="PROSITE" id="PS51257">
    <property type="entry name" value="PROKAR_LIPOPROTEIN"/>
    <property type="match status" value="1"/>
</dbReference>